<evidence type="ECO:0000259" key="2">
    <source>
        <dbReference type="Pfam" id="PF00296"/>
    </source>
</evidence>
<dbReference type="InterPro" id="IPR050564">
    <property type="entry name" value="F420-G6PD/mer"/>
</dbReference>
<proteinExistence type="predicted"/>
<dbReference type="InterPro" id="IPR011251">
    <property type="entry name" value="Luciferase-like_dom"/>
</dbReference>
<dbReference type="InterPro" id="IPR036661">
    <property type="entry name" value="Luciferase-like_sf"/>
</dbReference>
<dbReference type="GO" id="GO:0016705">
    <property type="term" value="F:oxidoreductase activity, acting on paired donors, with incorporation or reduction of molecular oxygen"/>
    <property type="evidence" value="ECO:0007669"/>
    <property type="project" value="InterPro"/>
</dbReference>
<dbReference type="Pfam" id="PF00296">
    <property type="entry name" value="Bac_luciferase"/>
    <property type="match status" value="1"/>
</dbReference>
<accession>A0A381XQF7</accession>
<dbReference type="PANTHER" id="PTHR43244">
    <property type="match status" value="1"/>
</dbReference>
<protein>
    <recommendedName>
        <fullName evidence="2">Luciferase-like domain-containing protein</fullName>
    </recommendedName>
</protein>
<name>A0A381XQF7_9ZZZZ</name>
<gene>
    <name evidence="3" type="ORF">METZ01_LOCUS119880</name>
</gene>
<organism evidence="3">
    <name type="scientific">marine metagenome</name>
    <dbReference type="NCBI Taxonomy" id="408172"/>
    <lineage>
        <taxon>unclassified sequences</taxon>
        <taxon>metagenomes</taxon>
        <taxon>ecological metagenomes</taxon>
    </lineage>
</organism>
<dbReference type="SUPFAM" id="SSF51679">
    <property type="entry name" value="Bacterial luciferase-like"/>
    <property type="match status" value="1"/>
</dbReference>
<reference evidence="3" key="1">
    <citation type="submission" date="2018-05" db="EMBL/GenBank/DDBJ databases">
        <authorList>
            <person name="Lanie J.A."/>
            <person name="Ng W.-L."/>
            <person name="Kazmierczak K.M."/>
            <person name="Andrzejewski T.M."/>
            <person name="Davidsen T.M."/>
            <person name="Wayne K.J."/>
            <person name="Tettelin H."/>
            <person name="Glass J.I."/>
            <person name="Rusch D."/>
            <person name="Podicherti R."/>
            <person name="Tsui H.-C.T."/>
            <person name="Winkler M.E."/>
        </authorList>
    </citation>
    <scope>NUCLEOTIDE SEQUENCE</scope>
</reference>
<dbReference type="PANTHER" id="PTHR43244:SF1">
    <property type="entry name" value="5,10-METHYLENETETRAHYDROMETHANOPTERIN REDUCTASE"/>
    <property type="match status" value="1"/>
</dbReference>
<dbReference type="AlphaFoldDB" id="A0A381XQF7"/>
<evidence type="ECO:0000256" key="1">
    <source>
        <dbReference type="ARBA" id="ARBA00023002"/>
    </source>
</evidence>
<dbReference type="EMBL" id="UINC01016019">
    <property type="protein sequence ID" value="SVA67026.1"/>
    <property type="molecule type" value="Genomic_DNA"/>
</dbReference>
<dbReference type="CDD" id="cd01097">
    <property type="entry name" value="Tetrahydromethanopterin_reductase"/>
    <property type="match status" value="1"/>
</dbReference>
<sequence>MRIDIILESNNSSETVLRLGKLAEEVGLGGVWVSNLNDSRDPFINFVPLAMGSDRIKLGPIAVSPFELHPLKMASSLITLNEMAKGRAQIVVGAGGGTVGVMGIKPTRIVRAVRECVEIIKAAATGKPVQYKGEIFKVRWYDPTWIEHQPPLIYVGANGPQMLASAARYADGIMVSDFVPERVIWAREHIDPALEEVGRNVDTFPVNNFWAWHVKESKEEAHKEARIWLAVRGTIYDKYIRDVVSDEEAKVVAENIWSFINAYHTKSDVIEGVSDEILAKIIDHGTSASTIAEIDREVERMREFKRNGLNEIAIRVYDNPADSIRLIGEKIVPALKD</sequence>
<feature type="domain" description="Luciferase-like" evidence="2">
    <location>
        <begin position="13"/>
        <end position="296"/>
    </location>
</feature>
<evidence type="ECO:0000313" key="3">
    <source>
        <dbReference type="EMBL" id="SVA67026.1"/>
    </source>
</evidence>
<keyword evidence="1" id="KW-0560">Oxidoreductase</keyword>
<dbReference type="Gene3D" id="3.20.20.30">
    <property type="entry name" value="Luciferase-like domain"/>
    <property type="match status" value="1"/>
</dbReference>